<keyword evidence="1" id="KW-0812">Transmembrane</keyword>
<organism evidence="2">
    <name type="scientific">Escherichia coli</name>
    <dbReference type="NCBI Taxonomy" id="562"/>
    <lineage>
        <taxon>Bacteria</taxon>
        <taxon>Pseudomonadati</taxon>
        <taxon>Pseudomonadota</taxon>
        <taxon>Gammaproteobacteria</taxon>
        <taxon>Enterobacterales</taxon>
        <taxon>Enterobacteriaceae</taxon>
        <taxon>Escherichia</taxon>
    </lineage>
</organism>
<protein>
    <submittedName>
        <fullName evidence="2">TraD</fullName>
    </submittedName>
</protein>
<evidence type="ECO:0000256" key="1">
    <source>
        <dbReference type="SAM" id="Phobius"/>
    </source>
</evidence>
<evidence type="ECO:0000313" key="2">
    <source>
        <dbReference type="EMBL" id="QGW60880.1"/>
    </source>
</evidence>
<sequence length="208" mass="24369">MSGVQHRSRRLSHYTEEEQYMKLQYRIPLAIYSVWCIIAILLCKDGLYQMNIWTLVEILGMIALPLLVRPFFILLRIIFRKNSFKTKDMSDNHTVCVFLSALADTSSKKAIKKHFKQLLEKLPPLLRQKKRIYMKSHLLTEARTQKLICSLRRKGLDVTAERRESAMNSVMFRILIVSRILSQWKVPHINPRCGIVILTLKNDSGNRE</sequence>
<proteinExistence type="predicted"/>
<dbReference type="EMBL" id="MN540570">
    <property type="protein sequence ID" value="QGW60880.1"/>
    <property type="molecule type" value="Genomic_DNA"/>
</dbReference>
<dbReference type="AlphaFoldDB" id="A0A6D1LU65"/>
<geneLocation type="plasmid" evidence="2">
    <name>pIV_IncI1</name>
</geneLocation>
<name>A0A6D1LU65_ECOLX</name>
<feature type="transmembrane region" description="Helical" evidence="1">
    <location>
        <begin position="29"/>
        <end position="47"/>
    </location>
</feature>
<reference evidence="2" key="1">
    <citation type="journal article" date="2020" name="Front. Microbiol.">
        <title>Deadly Puppy Infection Caused by an MDR Escherichia coli O39 bla CTX-M-15, bla CMY-2, bla DHA-1, and aac(6)-Ib-cr - Positive in a Breeding Kennel in Central Italy.</title>
        <authorList>
            <person name="Mattioni Marchetti V."/>
            <person name="Bitar I."/>
            <person name="Mercato A."/>
            <person name="Nucleo E."/>
            <person name="Marchesini F."/>
            <person name="Mancinelli M."/>
            <person name="Prati P."/>
            <person name="Scarsi G.S."/>
            <person name="Hrabak J."/>
            <person name="Pagani L."/>
            <person name="Fabbi M."/>
            <person name="Migliavacca R."/>
        </authorList>
    </citation>
    <scope>NUCLEOTIDE SEQUENCE</scope>
    <source>
        <strain evidence="2">E.coli4feg</strain>
    </source>
</reference>
<keyword evidence="1" id="KW-0472">Membrane</keyword>
<feature type="transmembrane region" description="Helical" evidence="1">
    <location>
        <begin position="53"/>
        <end position="79"/>
    </location>
</feature>
<keyword evidence="2" id="KW-0614">Plasmid</keyword>
<keyword evidence="1" id="KW-1133">Transmembrane helix</keyword>
<gene>
    <name evidence="2" type="primary">traD</name>
</gene>
<accession>A0A6D1LU65</accession>